<dbReference type="GeneID" id="857391"/>
<organism evidence="1 2">
    <name type="scientific">Guillardia theta</name>
    <name type="common">Cryptophyte</name>
    <name type="synonym">Cryptomonas phi</name>
    <dbReference type="NCBI Taxonomy" id="55529"/>
    <lineage>
        <taxon>Eukaryota</taxon>
        <taxon>Cryptophyceae</taxon>
        <taxon>Pyrenomonadales</taxon>
        <taxon>Geminigeraceae</taxon>
        <taxon>Guillardia</taxon>
    </lineage>
</organism>
<dbReference type="GO" id="GO:0045944">
    <property type="term" value="P:positive regulation of transcription by RNA polymerase II"/>
    <property type="evidence" value="ECO:0007669"/>
    <property type="project" value="TreeGrafter"/>
</dbReference>
<evidence type="ECO:0008006" key="3">
    <source>
        <dbReference type="Google" id="ProtNLM"/>
    </source>
</evidence>
<dbReference type="InterPro" id="IPR016181">
    <property type="entry name" value="Acyl_CoA_acyltransferase"/>
</dbReference>
<dbReference type="SUPFAM" id="SSF55729">
    <property type="entry name" value="Acyl-CoA N-acyltransferases (Nat)"/>
    <property type="match status" value="1"/>
</dbReference>
<reference evidence="1 2" key="1">
    <citation type="journal article" date="2001" name="Nature">
        <title>The highly reduced genome of an enslaved algal nucleus.</title>
        <authorList>
            <person name="Douglas S."/>
            <person name="Zauner S."/>
            <person name="Fraunholz M."/>
            <person name="Beaton M."/>
            <person name="Penny S."/>
            <person name="Deng L."/>
            <person name="Wu X."/>
            <person name="Reith M."/>
            <person name="Cavalier-Smith T."/>
            <person name="Maier U."/>
        </authorList>
    </citation>
    <scope>NUCLEOTIDE SEQUENCE [LARGE SCALE GENOMIC DNA]</scope>
</reference>
<dbReference type="AlphaFoldDB" id="Q98RP3"/>
<gene>
    <name evidence="1" type="primary">orf313</name>
</gene>
<dbReference type="PIR" id="A90097">
    <property type="entry name" value="A90097"/>
</dbReference>
<proteinExistence type="predicted"/>
<evidence type="ECO:0000313" key="1">
    <source>
        <dbReference type="EMBL" id="AAK39904.1"/>
    </source>
</evidence>
<dbReference type="Gene3D" id="3.40.630.30">
    <property type="match status" value="1"/>
</dbReference>
<dbReference type="GO" id="GO:0000123">
    <property type="term" value="C:histone acetyltransferase complex"/>
    <property type="evidence" value="ECO:0007669"/>
    <property type="project" value="TreeGrafter"/>
</dbReference>
<dbReference type="PANTHER" id="PTHR45750">
    <property type="entry name" value="GH11602P"/>
    <property type="match status" value="1"/>
</dbReference>
<dbReference type="EMBL" id="AF165818">
    <property type="protein sequence ID" value="AAK39904.1"/>
    <property type="molecule type" value="Genomic_DNA"/>
</dbReference>
<protein>
    <recommendedName>
        <fullName evidence="3">N-acetyltransferase domain-containing protein</fullName>
    </recommendedName>
</protein>
<dbReference type="InterPro" id="IPR037800">
    <property type="entry name" value="GCN5"/>
</dbReference>
<dbReference type="PANTHER" id="PTHR45750:SF3">
    <property type="entry name" value="HISTONE ACETYLTRANSFERASE"/>
    <property type="match status" value="1"/>
</dbReference>
<name>Q98RP3_GUITH</name>
<dbReference type="RefSeq" id="XP_001713609.1">
    <property type="nucleotide sequence ID" value="XM_001713557.1"/>
</dbReference>
<dbReference type="Proteomes" id="UP000242167">
    <property type="component" value="Nucleomorph 1"/>
</dbReference>
<dbReference type="GO" id="GO:0010484">
    <property type="term" value="F:histone H3 acetyltransferase activity"/>
    <property type="evidence" value="ECO:0007669"/>
    <property type="project" value="TreeGrafter"/>
</dbReference>
<geneLocation type="nucleomorph" evidence="1"/>
<sequence length="313" mass="37946">MYISRKKLVFIEKKIMLKSCSLNIKILIFKSNKRKKKFYNDIYSYLNILYKQFSNMTKNYIEETICDISHNIILIKRLDNEKIVGGICYKLFHSCEILEIVFLCIDQLRKNSGYGSLLISIIKKLIKKKKVKYILTFGDINAYDFFCKSNFKIFNPNFRCTLNSFLKLYRNAILVYNSFNNNQKIRLKDSYINLCFLFQCKFTYLNNYEILNYIYNNHNFVKKIKNSINLKKLQSQIFIKKYKNTLFFDLIENNFKFLYIKNKKSSKVYFYYTKIRKFRQIISYLICLDGKKNKFDNLIFYNLFKLIKIIIFK</sequence>
<evidence type="ECO:0000313" key="2">
    <source>
        <dbReference type="Proteomes" id="UP000242167"/>
    </source>
</evidence>
<keyword evidence="1" id="KW-0542">Nucleomorph</keyword>
<accession>Q98RP3</accession>